<dbReference type="EMBL" id="JAENIM010000018">
    <property type="protein sequence ID" value="MBK1790201.1"/>
    <property type="molecule type" value="Genomic_DNA"/>
</dbReference>
<accession>A0A8J7MCV0</accession>
<proteinExistence type="predicted"/>
<dbReference type="Proteomes" id="UP000624703">
    <property type="component" value="Unassembled WGS sequence"/>
</dbReference>
<dbReference type="AlphaFoldDB" id="A0A8J7MCV0"/>
<protein>
    <recommendedName>
        <fullName evidence="3">Immunity protein 50</fullName>
    </recommendedName>
</protein>
<name>A0A8J7MCV0_9BACT</name>
<reference evidence="1" key="1">
    <citation type="submission" date="2021-01" db="EMBL/GenBank/DDBJ databases">
        <title>Modified the classification status of verrucomicrobia.</title>
        <authorList>
            <person name="Feng X."/>
        </authorList>
    </citation>
    <scope>NUCLEOTIDE SEQUENCE</scope>
    <source>
        <strain evidence="1">_KCTC 22039</strain>
    </source>
</reference>
<organism evidence="1 2">
    <name type="scientific">Persicirhabdus sediminis</name>
    <dbReference type="NCBI Taxonomy" id="454144"/>
    <lineage>
        <taxon>Bacteria</taxon>
        <taxon>Pseudomonadati</taxon>
        <taxon>Verrucomicrobiota</taxon>
        <taxon>Verrucomicrobiia</taxon>
        <taxon>Verrucomicrobiales</taxon>
        <taxon>Verrucomicrobiaceae</taxon>
        <taxon>Persicirhabdus</taxon>
    </lineage>
</organism>
<evidence type="ECO:0000313" key="2">
    <source>
        <dbReference type="Proteomes" id="UP000624703"/>
    </source>
</evidence>
<dbReference type="RefSeq" id="WP_200310241.1">
    <property type="nucleotide sequence ID" value="NZ_JAENIM010000018.1"/>
</dbReference>
<evidence type="ECO:0000313" key="1">
    <source>
        <dbReference type="EMBL" id="MBK1790201.1"/>
    </source>
</evidence>
<comment type="caution">
    <text evidence="1">The sequence shown here is derived from an EMBL/GenBank/DDBJ whole genome shotgun (WGS) entry which is preliminary data.</text>
</comment>
<evidence type="ECO:0008006" key="3">
    <source>
        <dbReference type="Google" id="ProtNLM"/>
    </source>
</evidence>
<sequence>MPLIPTYLQNFQSVIDAFGYWPDFHDSPVRHFRVGDDLIKLEVEAWEMTDEVDDQGYFKLIKRHTVGFEFTDIVSTDLEQFIPENILFELGFSTEEERQGQGFFGVTLDSAMGSDLCGAFRAKAGSVSFVRSSEQQLDKANKAQHPTASPPNY</sequence>
<gene>
    <name evidence="1" type="ORF">JIN82_03415</name>
</gene>
<keyword evidence="2" id="KW-1185">Reference proteome</keyword>